<keyword evidence="1" id="KW-0812">Transmembrane</keyword>
<feature type="transmembrane region" description="Helical" evidence="1">
    <location>
        <begin position="1038"/>
        <end position="1058"/>
    </location>
</feature>
<feature type="transmembrane region" description="Helical" evidence="1">
    <location>
        <begin position="855"/>
        <end position="876"/>
    </location>
</feature>
<feature type="transmembrane region" description="Helical" evidence="1">
    <location>
        <begin position="697"/>
        <end position="714"/>
    </location>
</feature>
<feature type="transmembrane region" description="Helical" evidence="1">
    <location>
        <begin position="735"/>
        <end position="754"/>
    </location>
</feature>
<dbReference type="Pfam" id="PF10060">
    <property type="entry name" value="DUF2298"/>
    <property type="match status" value="1"/>
</dbReference>
<feature type="transmembrane region" description="Helical" evidence="1">
    <location>
        <begin position="158"/>
        <end position="181"/>
    </location>
</feature>
<feature type="transmembrane region" description="Helical" evidence="1">
    <location>
        <begin position="348"/>
        <end position="365"/>
    </location>
</feature>
<feature type="transmembrane region" description="Helical" evidence="1">
    <location>
        <begin position="21"/>
        <end position="41"/>
    </location>
</feature>
<proteinExistence type="predicted"/>
<organism evidence="3">
    <name type="scientific">Thermorudis peleae</name>
    <dbReference type="NCBI Taxonomy" id="1382356"/>
    <lineage>
        <taxon>Bacteria</taxon>
        <taxon>Pseudomonadati</taxon>
        <taxon>Thermomicrobiota</taxon>
        <taxon>Thermomicrobia</taxon>
        <taxon>Thermomicrobia incertae sedis</taxon>
        <taxon>Thermorudis</taxon>
    </lineage>
</organism>
<feature type="transmembrane region" description="Helical" evidence="1">
    <location>
        <begin position="318"/>
        <end position="339"/>
    </location>
</feature>
<dbReference type="NCBIfam" id="TIGR03662">
    <property type="entry name" value="Chlor_Arch_YYY"/>
    <property type="match status" value="1"/>
</dbReference>
<dbReference type="PANTHER" id="PTHR10790">
    <property type="entry name" value="TPR-DOMAIN CONTAINING PROTEIN"/>
    <property type="match status" value="1"/>
</dbReference>
<feature type="transmembrane region" description="Helical" evidence="1">
    <location>
        <begin position="1136"/>
        <end position="1169"/>
    </location>
</feature>
<feature type="transmembrane region" description="Helical" evidence="1">
    <location>
        <begin position="918"/>
        <end position="937"/>
    </location>
</feature>
<feature type="transmembrane region" description="Helical" evidence="1">
    <location>
        <begin position="640"/>
        <end position="665"/>
    </location>
</feature>
<keyword evidence="3" id="KW-0808">Transferase</keyword>
<accession>A0A831TDH1</accession>
<feature type="transmembrane region" description="Helical" evidence="1">
    <location>
        <begin position="998"/>
        <end position="1018"/>
    </location>
</feature>
<reference evidence="3" key="1">
    <citation type="journal article" date="2020" name="mSystems">
        <title>Genome- and Community-Level Interaction Insights into Carbon Utilization and Element Cycling Functions of Hydrothermarchaeota in Hydrothermal Sediment.</title>
        <authorList>
            <person name="Zhou Z."/>
            <person name="Liu Y."/>
            <person name="Xu W."/>
            <person name="Pan J."/>
            <person name="Luo Z.H."/>
            <person name="Li M."/>
        </authorList>
    </citation>
    <scope>NUCLEOTIDE SEQUENCE [LARGE SCALE GENOMIC DNA]</scope>
    <source>
        <strain evidence="3">SpSt-210</strain>
    </source>
</reference>
<keyword evidence="1" id="KW-1133">Transmembrane helix</keyword>
<dbReference type="EMBL" id="DSIY01000039">
    <property type="protein sequence ID" value="HEG90169.1"/>
    <property type="molecule type" value="Genomic_DNA"/>
</dbReference>
<dbReference type="Pfam" id="PF13231">
    <property type="entry name" value="PMT_2"/>
    <property type="match status" value="1"/>
</dbReference>
<feature type="transmembrane region" description="Helical" evidence="1">
    <location>
        <begin position="208"/>
        <end position="238"/>
    </location>
</feature>
<feature type="transmembrane region" description="Helical" evidence="1">
    <location>
        <begin position="944"/>
        <end position="962"/>
    </location>
</feature>
<sequence length="1499" mass="164633">MPRPTEDPVKEIAMDDRRRPFRLYPLLTLGIVFLALALRLIGIDWDRGHLLHPDERYLTIVAVDRIHWPQDLSTAIDATRSPLNPRATGPDGHPQPFAYGTLPLYLVKFATWIGDRWSDPSLWPYARVAYVGRFLTALVDVATVFLAMLFARRAFGRAAALLAGLFLALSVIMIQQAHFFVVDPWTTFFTMATLLCALRLAEDSRARWAVLAGASFGAALATKASIALLALPVLLVIGRPAWSARRQVPLHHLVRLLSAFGVAAFPVFALFEPYTLLAPRAYLADILLQWQIATGQVDVPYTLQYVATTPGIYQVEQLIRWGLGPGLGIACLIALLVAVRRWWHGRGVADLILLSWIAAYSASIAGSDTKYLRYLLPITPPLVILASSVLGSWISLERSRTRRRLAAPTAGGVVLLTALWALAFMSIYWQPHPRIAASRWMLEHIPAGSVIGVEHWDDALPLNLRDTPGSDEMFQRVTMTLYDVRPNEEAFEYIAQTLDQVDYIVLSSDRLAGSIPRLPWRYPVTAEYYRLLESGQLGFQLVYEARSIPHVGPLALDDLHADESFTVYDHPRVRIYRKVQQLSRSDLRERFAWALAQPFSPGRDEPPEYKTLLGRPVSSLPAASDLGWSQPLTASEPVAVIWWLVLVSVLGACVLPLVPILLPAFPDAGVGFARLLGLVVVGYLTWLLVSLDLMPFTMPWLLVPTAMVAVAAAVSARLPPGELLAALGRRGPMILASEAAFWSAFFVFLAFRWLNPDLWHPFFGGEKPMELAYINAIARSSTFPPYDPWFADGSMNYYYYGFYLVALLWKLTGVDPAIGFQLAIATLAGMFASALFSVGSAISRHLLPHVHARRASILASGAMTVLLGVFTGNLDALRQALSRGTWSIDFWQSSRVVTNAITEFPFFTFLWADLHPHAVAQPLLVLLLALVFSRWLSAQISPHTGSVLLVGMGVLVAGSIAVTNAWDIPLAALLLAAFAVGPLLTLEKPSVREFATAPLVAAGLLGGCWLLFAPYFTRFVAVVGGIAPTSNGTATDEYLTQFGILLGLLAAAVVWWLVRDGSTWQTGGARAALFGASASLAGYCLGALAFGRLFGIHVEFEWSTLITLLLLSTLAPFVALGLLGGDSGHPELLSSVFLLNATAGLLVTLRPTAGITLLPCLLLSIAILRVRQRPALAFVTLSVAVGLWITFAVDLVLIVDDLFRSPWERMNTVFKFYLEAWLLFAVAAGAVTTWLVSSLWRATSEQAQVTLGIISRRAASFRPSSAGLRAASARLVPYALLGVSLALLAAGLVYPVLGTPQRLAQRMPTTPAAVSLDGYSWMRGASITNALGEPITFTGDYYAIQWLRDHATGHAVIVEASIGPYRGNGSRISSATGLPAVLGWDRHQRQQRLTPEIDRRLLDVRELYSTTDLERKRWILRRYNVRYVIVGDVERRWRINWPFAGAQAQAEPYASEAGLAAFEQLEGTLLRRVFESGSTVIYEVIPFPSLPPASRADRR</sequence>
<name>A0A831TDH1_9BACT</name>
<feature type="transmembrane region" description="Helical" evidence="1">
    <location>
        <begin position="1220"/>
        <end position="1240"/>
    </location>
</feature>
<comment type="caution">
    <text evidence="3">The sequence shown here is derived from an EMBL/GenBank/DDBJ whole genome shotgun (WGS) entry which is preliminary data.</text>
</comment>
<feature type="transmembrane region" description="Helical" evidence="1">
    <location>
        <begin position="1175"/>
        <end position="1199"/>
    </location>
</feature>
<dbReference type="InterPro" id="IPR038731">
    <property type="entry name" value="RgtA/B/C-like"/>
</dbReference>
<feature type="transmembrane region" description="Helical" evidence="1">
    <location>
        <begin position="672"/>
        <end position="691"/>
    </location>
</feature>
<feature type="transmembrane region" description="Helical" evidence="1">
    <location>
        <begin position="1275"/>
        <end position="1297"/>
    </location>
</feature>
<feature type="domain" description="Glycosyltransferase RgtA/B/C/D-like" evidence="2">
    <location>
        <begin position="132"/>
        <end position="257"/>
    </location>
</feature>
<feature type="transmembrane region" description="Helical" evidence="1">
    <location>
        <begin position="1102"/>
        <end position="1124"/>
    </location>
</feature>
<evidence type="ECO:0000256" key="1">
    <source>
        <dbReference type="SAM" id="Phobius"/>
    </source>
</evidence>
<evidence type="ECO:0000259" key="2">
    <source>
        <dbReference type="Pfam" id="PF13231"/>
    </source>
</evidence>
<dbReference type="GO" id="GO:0016740">
    <property type="term" value="F:transferase activity"/>
    <property type="evidence" value="ECO:0007669"/>
    <property type="project" value="UniProtKB-KW"/>
</dbReference>
<feature type="transmembrane region" description="Helical" evidence="1">
    <location>
        <begin position="250"/>
        <end position="271"/>
    </location>
</feature>
<dbReference type="InterPro" id="IPR018746">
    <property type="entry name" value="DUF2298"/>
</dbReference>
<feature type="transmembrane region" description="Helical" evidence="1">
    <location>
        <begin position="405"/>
        <end position="429"/>
    </location>
</feature>
<feature type="transmembrane region" description="Helical" evidence="1">
    <location>
        <begin position="1070"/>
        <end position="1090"/>
    </location>
</feature>
<protein>
    <submittedName>
        <fullName evidence="3">Phospholipid carrier-dependent glycosyltransferase</fullName>
    </submittedName>
</protein>
<dbReference type="PANTHER" id="PTHR10790:SF51">
    <property type="entry name" value="TETRATRICOPEPTIDE REPEAT PROTEIN"/>
    <property type="match status" value="1"/>
</dbReference>
<feature type="transmembrane region" description="Helical" evidence="1">
    <location>
        <begin position="820"/>
        <end position="843"/>
    </location>
</feature>
<keyword evidence="1" id="KW-0472">Membrane</keyword>
<gene>
    <name evidence="3" type="ORF">ENP34_01795</name>
</gene>
<feature type="transmembrane region" description="Helical" evidence="1">
    <location>
        <begin position="130"/>
        <end position="151"/>
    </location>
</feature>
<evidence type="ECO:0000313" key="3">
    <source>
        <dbReference type="EMBL" id="HEG90169.1"/>
    </source>
</evidence>
<feature type="transmembrane region" description="Helical" evidence="1">
    <location>
        <begin position="371"/>
        <end position="393"/>
    </location>
</feature>